<accession>A0A7I8XK18</accession>
<dbReference type="Gene3D" id="2.30.42.10">
    <property type="match status" value="1"/>
</dbReference>
<dbReference type="SMART" id="SM00228">
    <property type="entry name" value="PDZ"/>
    <property type="match status" value="1"/>
</dbReference>
<organism evidence="5 6">
    <name type="scientific">Bursaphelenchus xylophilus</name>
    <name type="common">Pinewood nematode worm</name>
    <name type="synonym">Aphelenchoides xylophilus</name>
    <dbReference type="NCBI Taxonomy" id="6326"/>
    <lineage>
        <taxon>Eukaryota</taxon>
        <taxon>Metazoa</taxon>
        <taxon>Ecdysozoa</taxon>
        <taxon>Nematoda</taxon>
        <taxon>Chromadorea</taxon>
        <taxon>Rhabditida</taxon>
        <taxon>Tylenchina</taxon>
        <taxon>Tylenchomorpha</taxon>
        <taxon>Aphelenchoidea</taxon>
        <taxon>Aphelenchoididae</taxon>
        <taxon>Bursaphelenchus</taxon>
    </lineage>
</organism>
<dbReference type="SMART" id="SM00314">
    <property type="entry name" value="RA"/>
    <property type="match status" value="2"/>
</dbReference>
<dbReference type="GO" id="GO:0005912">
    <property type="term" value="C:adherens junction"/>
    <property type="evidence" value="ECO:0007669"/>
    <property type="project" value="TreeGrafter"/>
</dbReference>
<dbReference type="Pfam" id="PF01843">
    <property type="entry name" value="DIL"/>
    <property type="match status" value="1"/>
</dbReference>
<dbReference type="Gene3D" id="3.10.20.90">
    <property type="entry name" value="Phosphatidylinositol 3-kinase Catalytic Subunit, Chain A, domain 1"/>
    <property type="match status" value="2"/>
</dbReference>
<feature type="region of interest" description="Disordered" evidence="1">
    <location>
        <begin position="368"/>
        <end position="388"/>
    </location>
</feature>
<dbReference type="InterPro" id="IPR028842">
    <property type="entry name" value="Afadin"/>
</dbReference>
<dbReference type="SUPFAM" id="SSF54236">
    <property type="entry name" value="Ubiquitin-like"/>
    <property type="match status" value="2"/>
</dbReference>
<dbReference type="Proteomes" id="UP000659654">
    <property type="component" value="Unassembled WGS sequence"/>
</dbReference>
<dbReference type="OrthoDB" id="6260541at2759"/>
<dbReference type="Proteomes" id="UP000582659">
    <property type="component" value="Unassembled WGS sequence"/>
</dbReference>
<dbReference type="InterPro" id="IPR001478">
    <property type="entry name" value="PDZ"/>
</dbReference>
<reference evidence="5" key="1">
    <citation type="submission" date="2020-09" db="EMBL/GenBank/DDBJ databases">
        <authorList>
            <person name="Kikuchi T."/>
        </authorList>
    </citation>
    <scope>NUCLEOTIDE SEQUENCE</scope>
    <source>
        <strain evidence="5">Ka4C1</strain>
    </source>
</reference>
<dbReference type="SMR" id="A0A7I8XK18"/>
<feature type="domain" description="Ras-associating" evidence="3">
    <location>
        <begin position="280"/>
        <end position="375"/>
    </location>
</feature>
<dbReference type="InterPro" id="IPR000159">
    <property type="entry name" value="RA_dom"/>
</dbReference>
<evidence type="ECO:0000256" key="1">
    <source>
        <dbReference type="SAM" id="MobiDB-lite"/>
    </source>
</evidence>
<evidence type="ECO:0000313" key="5">
    <source>
        <dbReference type="EMBL" id="CAD5227763.1"/>
    </source>
</evidence>
<dbReference type="InterPro" id="IPR029071">
    <property type="entry name" value="Ubiquitin-like_domsf"/>
</dbReference>
<dbReference type="PROSITE" id="PS50106">
    <property type="entry name" value="PDZ"/>
    <property type="match status" value="1"/>
</dbReference>
<dbReference type="SMART" id="SM01132">
    <property type="entry name" value="DIL"/>
    <property type="match status" value="1"/>
</dbReference>
<dbReference type="PANTHER" id="PTHR10398:SF2">
    <property type="entry name" value="AFADIN"/>
    <property type="match status" value="1"/>
</dbReference>
<sequence>MRSHFLSELRPVFELNSDQIERERAFFPPQTVDHPRSQRAVFCQTIRIRQHLFCSSCIDIVNKNLMELDQRERLRSLIRQWNENRLDLFSISEPNENMEFYGVMRFYYHEPGQKVTTKCIRVSSSATTRTVIDALVEKFHPDMKMLTDPDYSIWELHENSEERMLELDERPLLVQLSWHQSNREGRFLLKSTDQPVYLPFSALQFGDEVRSSKRSNKFKKKGNGRDKANTYADDMNKCLYEELPENTFTRTISNPEVVMKRQREQKIDQKLKELGERGLVGGSLKVYCEELDPNRPYVSVLVGPLDSADKVLLDAVEKFSFGTLDHREFVLVEIQQRNGRRSERVLLLDECPAVIIAKNNSCGTETSFHLRKRTSSPPTTSTPLNGKENAMVIEPPPSYRQATHFDVTPDLGPPPANIPCHLQLRCSASQFLISLFDHFRSNDTEFPLAPAFITYLAVKDPQNRETTALILLFCNKVNEFVQSRPDDWRIPNFWLANCLELGNVIAKDTTAFKHTTNNLNENIKVTTIRCFDFLVESCRIEIEKRMSKFLNVALRHDIAVRELMDFLEDVSNHVRRVQLNPALIIQLFSHIFYTVNMYAFNWLISTEEGNSSLTRQFAVQFRSRLSELTRWSELHGLELVAECQLDRINQTLHLLVTPKTVNQIASLGATCYKLNSRQVGFLLSRYISDINELPVTQVLVDNVVQLAQCHADRIIKEEGGEVTLEEDPVFRLAFSFPDDGYVLDTLETIPSSLSTVLANLQRTGLCDLIYEQSASPWASQFTHQLPAIQPQRAPPHYRPPSQTPSFVNRPERITVTIRRPPGAGLGLSIVAAQGLGDSNMGIYIKKVVENSPAAYEGSLARGDQILAVNGLPLLNVSQEIAAKHIAASGGVVRLDVIKSAASYNGLESWLDTRSSQQPQSQSSAQVYATTSEIMSPAGTFSQNSLPSQSSQRLPERFRPVAIRPPVVKPPYHHQTQPDHQLNGQGDHAFVRRGSVGSLKVMQNEVRLPPMAESGRRSAPIFERPEDLDRKPSLGYIPLTNGTSRLVHRQPAPVNDIVRSHEACLNELNREFEKRISLNSMPHSRKLYPQNKNDDDFVRQVDLLQEQANRLVYDESHDHAQRGFQEFQPRKQSLKENRAIHEQDRVLYELEDNVNNVKYPENEPRVQVLGASEVYNDPRQRRLNQINESQNSQNSNSRDGSQLDFQDKMRLFAAQLGEADLRSKFKASSAEREIEESS</sequence>
<dbReference type="EMBL" id="CAJFDI010000004">
    <property type="protein sequence ID" value="CAD5227763.1"/>
    <property type="molecule type" value="Genomic_DNA"/>
</dbReference>
<feature type="domain" description="Ras-associating" evidence="3">
    <location>
        <begin position="100"/>
        <end position="194"/>
    </location>
</feature>
<feature type="domain" description="PDZ" evidence="2">
    <location>
        <begin position="814"/>
        <end position="900"/>
    </location>
</feature>
<name>A0A7I8XK18_BURXY</name>
<evidence type="ECO:0000259" key="4">
    <source>
        <dbReference type="PROSITE" id="PS51126"/>
    </source>
</evidence>
<dbReference type="EMBL" id="CAJFCV020000004">
    <property type="protein sequence ID" value="CAG9118184.1"/>
    <property type="molecule type" value="Genomic_DNA"/>
</dbReference>
<dbReference type="PROSITE" id="PS51126">
    <property type="entry name" value="DILUTE"/>
    <property type="match status" value="1"/>
</dbReference>
<dbReference type="CDD" id="cd01782">
    <property type="entry name" value="RA1_Afadin"/>
    <property type="match status" value="1"/>
</dbReference>
<dbReference type="InterPro" id="IPR002710">
    <property type="entry name" value="Dilute_dom"/>
</dbReference>
<dbReference type="Pfam" id="PF00595">
    <property type="entry name" value="PDZ"/>
    <property type="match status" value="1"/>
</dbReference>
<dbReference type="GO" id="GO:0007165">
    <property type="term" value="P:signal transduction"/>
    <property type="evidence" value="ECO:0007669"/>
    <property type="project" value="InterPro"/>
</dbReference>
<dbReference type="SUPFAM" id="SSF50156">
    <property type="entry name" value="PDZ domain-like"/>
    <property type="match status" value="1"/>
</dbReference>
<dbReference type="GO" id="GO:0032880">
    <property type="term" value="P:regulation of protein localization"/>
    <property type="evidence" value="ECO:0007669"/>
    <property type="project" value="TreeGrafter"/>
</dbReference>
<dbReference type="PANTHER" id="PTHR10398">
    <property type="entry name" value="AFADIN"/>
    <property type="match status" value="1"/>
</dbReference>
<dbReference type="PROSITE" id="PS50200">
    <property type="entry name" value="RA"/>
    <property type="match status" value="2"/>
</dbReference>
<dbReference type="GO" id="GO:0050839">
    <property type="term" value="F:cell adhesion molecule binding"/>
    <property type="evidence" value="ECO:0007669"/>
    <property type="project" value="TreeGrafter"/>
</dbReference>
<dbReference type="Pfam" id="PF00788">
    <property type="entry name" value="RA"/>
    <property type="match status" value="2"/>
</dbReference>
<evidence type="ECO:0000259" key="3">
    <source>
        <dbReference type="PROSITE" id="PS50200"/>
    </source>
</evidence>
<protein>
    <submittedName>
        <fullName evidence="5">(pine wood nematode) hypothetical protein</fullName>
    </submittedName>
</protein>
<proteinExistence type="predicted"/>
<comment type="caution">
    <text evidence="5">The sequence shown here is derived from an EMBL/GenBank/DDBJ whole genome shotgun (WGS) entry which is preliminary data.</text>
</comment>
<evidence type="ECO:0000259" key="2">
    <source>
        <dbReference type="PROSITE" id="PS50106"/>
    </source>
</evidence>
<evidence type="ECO:0000313" key="6">
    <source>
        <dbReference type="Proteomes" id="UP000659654"/>
    </source>
</evidence>
<feature type="domain" description="Dilute" evidence="4">
    <location>
        <begin position="475"/>
        <end position="709"/>
    </location>
</feature>
<keyword evidence="6" id="KW-1185">Reference proteome</keyword>
<gene>
    <name evidence="5" type="ORF">BXYJ_LOCUS10112</name>
</gene>
<dbReference type="InterPro" id="IPR036034">
    <property type="entry name" value="PDZ_sf"/>
</dbReference>
<dbReference type="AlphaFoldDB" id="A0A7I8XK18"/>